<proteinExistence type="predicted"/>
<protein>
    <submittedName>
        <fullName evidence="1">Uncharacterized protein</fullName>
    </submittedName>
</protein>
<dbReference type="EMBL" id="NPEY01000007">
    <property type="protein sequence ID" value="OZT73902.1"/>
    <property type="molecule type" value="Genomic_DNA"/>
</dbReference>
<gene>
    <name evidence="2" type="ORF">CE457_10580</name>
    <name evidence="1" type="ORF">KUC_3912</name>
</gene>
<reference evidence="2 4" key="2">
    <citation type="submission" date="2017-07" db="EMBL/GenBank/DDBJ databases">
        <title>Shotgun whole genome sequences of three halophilic bacterial isolates.</title>
        <authorList>
            <person name="Pozzo T."/>
            <person name="Higdon S.M."/>
            <person name="Quillaguaman J."/>
        </authorList>
    </citation>
    <scope>NUCLEOTIDE SEQUENCE [LARGE SCALE GENOMIC DNA]</scope>
    <source>
        <strain evidence="2 4">LC1</strain>
    </source>
</reference>
<dbReference type="Proteomes" id="UP000216538">
    <property type="component" value="Unassembled WGS sequence"/>
</dbReference>
<sequence length="224" mass="25259">MSKLNDQFDVLSNTLRLLPEEIIRLEYFIKGINEPEEGISNVEIACLNIFNSIYGMMCALKDAELVDSLYEHDAITTILCIRHILQHQSGRLKNNLRDAWSRSIQGAPVLIKYNVTDPGMADSPLYISVVWFQEGISNSNNAKRLPAINKFWNLEAIKEQVDASPHGDWSLTYICVMALITEAVRKIVTEYGNAITASGYDSNVYLDHFKTVNAIDPKDYGIIT</sequence>
<dbReference type="OrthoDB" id="9893750at2"/>
<dbReference type="RefSeq" id="WP_007114840.1">
    <property type="nucleotide sequence ID" value="NZ_JH393260.1"/>
</dbReference>
<dbReference type="Proteomes" id="UP000005756">
    <property type="component" value="Unassembled WGS sequence"/>
</dbReference>
<evidence type="ECO:0000313" key="2">
    <source>
        <dbReference type="EMBL" id="OZT73902.1"/>
    </source>
</evidence>
<evidence type="ECO:0000313" key="1">
    <source>
        <dbReference type="EMBL" id="EHJ91469.1"/>
    </source>
</evidence>
<organism evidence="1 3">
    <name type="scientific">Vreelandella boliviensis LC1</name>
    <dbReference type="NCBI Taxonomy" id="1072583"/>
    <lineage>
        <taxon>Bacteria</taxon>
        <taxon>Pseudomonadati</taxon>
        <taxon>Pseudomonadota</taxon>
        <taxon>Gammaproteobacteria</taxon>
        <taxon>Oceanospirillales</taxon>
        <taxon>Halomonadaceae</taxon>
        <taxon>Vreelandella</taxon>
    </lineage>
</organism>
<reference evidence="1 3" key="1">
    <citation type="submission" date="2011-10" db="EMBL/GenBank/DDBJ databases">
        <authorList>
            <person name="Quillaguamn J."/>
            <person name="Guzmn D."/>
            <person name="Balderrama-Subieta A."/>
            <person name="Cardona-Ortuo C."/>
            <person name="Guevara-Martnez M."/>
            <person name="Callisaya-Quispe N."/>
        </authorList>
    </citation>
    <scope>NUCLEOTIDE SEQUENCE [LARGE SCALE GENOMIC DNA]</scope>
    <source>
        <strain evidence="1 3">LC1</strain>
    </source>
</reference>
<dbReference type="STRING" id="1072583.KUC_3912"/>
<name>A0A265DX47_9GAMM</name>
<evidence type="ECO:0000313" key="4">
    <source>
        <dbReference type="Proteomes" id="UP000216538"/>
    </source>
</evidence>
<evidence type="ECO:0000313" key="3">
    <source>
        <dbReference type="Proteomes" id="UP000005756"/>
    </source>
</evidence>
<keyword evidence="4" id="KW-1185">Reference proteome</keyword>
<accession>A0A265DX47</accession>
<dbReference type="EMBL" id="JH393260">
    <property type="protein sequence ID" value="EHJ91469.1"/>
    <property type="molecule type" value="Genomic_DNA"/>
</dbReference>
<dbReference type="AlphaFoldDB" id="A0A265DX47"/>